<dbReference type="Proteomes" id="UP000012040">
    <property type="component" value="Chromosome"/>
</dbReference>
<dbReference type="KEGG" id="bex:A11Q_210"/>
<dbReference type="HOGENOM" id="CLU_2045109_0_0_7"/>
<protein>
    <submittedName>
        <fullName evidence="3">Uncharacterized protein</fullName>
    </submittedName>
</protein>
<gene>
    <name evidence="3" type="ORF">A11Q_210</name>
</gene>
<keyword evidence="4" id="KW-1185">Reference proteome</keyword>
<dbReference type="PATRIC" id="fig|1184267.3.peg.213"/>
<dbReference type="EMBL" id="CP003537">
    <property type="protein sequence ID" value="AGH94430.1"/>
    <property type="molecule type" value="Genomic_DNA"/>
</dbReference>
<feature type="chain" id="PRO_5004060442" evidence="2">
    <location>
        <begin position="19"/>
        <end position="120"/>
    </location>
</feature>
<organism evidence="3 4">
    <name type="scientific">Pseudobdellovibrio exovorus JSS</name>
    <dbReference type="NCBI Taxonomy" id="1184267"/>
    <lineage>
        <taxon>Bacteria</taxon>
        <taxon>Pseudomonadati</taxon>
        <taxon>Bdellovibrionota</taxon>
        <taxon>Bdellovibrionia</taxon>
        <taxon>Bdellovibrionales</taxon>
        <taxon>Pseudobdellovibrionaceae</taxon>
        <taxon>Pseudobdellovibrio</taxon>
    </lineage>
</organism>
<feature type="signal peptide" evidence="2">
    <location>
        <begin position="1"/>
        <end position="18"/>
    </location>
</feature>
<feature type="region of interest" description="Disordered" evidence="1">
    <location>
        <begin position="100"/>
        <end position="120"/>
    </location>
</feature>
<accession>M4V7L6</accession>
<dbReference type="AlphaFoldDB" id="M4V7L6"/>
<evidence type="ECO:0000313" key="3">
    <source>
        <dbReference type="EMBL" id="AGH94430.1"/>
    </source>
</evidence>
<keyword evidence="2" id="KW-0732">Signal</keyword>
<evidence type="ECO:0000256" key="2">
    <source>
        <dbReference type="SAM" id="SignalP"/>
    </source>
</evidence>
<evidence type="ECO:0000313" key="4">
    <source>
        <dbReference type="Proteomes" id="UP000012040"/>
    </source>
</evidence>
<sequence>MKFAILSLLLFTSLNASAELCTPDETYQKALSYIKRSHSKADEIYLQRNDVRKVKNGEYVTDANGNYVIEKVDVSYAYTGSNGDIVVGTHWVSAYNCHTSGTGSGQSGPGRKFSEEFEAP</sequence>
<dbReference type="RefSeq" id="WP_015468920.1">
    <property type="nucleotide sequence ID" value="NC_020813.1"/>
</dbReference>
<reference evidence="3 4" key="1">
    <citation type="journal article" date="2013" name="ISME J.">
        <title>By their genes ye shall know them: genomic signatures of predatory bacteria.</title>
        <authorList>
            <person name="Pasternak Z."/>
            <person name="Pietrokovski S."/>
            <person name="Rotem O."/>
            <person name="Gophna U."/>
            <person name="Lurie-Weinberger M.N."/>
            <person name="Jurkevitch E."/>
        </authorList>
    </citation>
    <scope>NUCLEOTIDE SEQUENCE [LARGE SCALE GENOMIC DNA]</scope>
    <source>
        <strain evidence="3 4">JSS</strain>
    </source>
</reference>
<proteinExistence type="predicted"/>
<evidence type="ECO:0000256" key="1">
    <source>
        <dbReference type="SAM" id="MobiDB-lite"/>
    </source>
</evidence>
<name>M4V7L6_9BACT</name>